<dbReference type="OrthoDB" id="10058437at2759"/>
<dbReference type="RefSeq" id="XP_013912978.1">
    <property type="nucleotide sequence ID" value="XM_014057503.1"/>
</dbReference>
<proteinExistence type="predicted"/>
<dbReference type="AlphaFoldDB" id="A0A6I9XQJ6"/>
<dbReference type="Proteomes" id="UP000504617">
    <property type="component" value="Unplaced"/>
</dbReference>
<dbReference type="CDD" id="cd08321">
    <property type="entry name" value="Pyrin_ASC-like"/>
    <property type="match status" value="1"/>
</dbReference>
<dbReference type="InterPro" id="IPR011029">
    <property type="entry name" value="DEATH-like_dom_sf"/>
</dbReference>
<keyword evidence="2" id="KW-1185">Reference proteome</keyword>
<dbReference type="PROSITE" id="PS50824">
    <property type="entry name" value="DAPIN"/>
    <property type="match status" value="1"/>
</dbReference>
<organism evidence="2 3">
    <name type="scientific">Thamnophis sirtalis</name>
    <dbReference type="NCBI Taxonomy" id="35019"/>
    <lineage>
        <taxon>Eukaryota</taxon>
        <taxon>Metazoa</taxon>
        <taxon>Chordata</taxon>
        <taxon>Craniata</taxon>
        <taxon>Vertebrata</taxon>
        <taxon>Euteleostomi</taxon>
        <taxon>Lepidosauria</taxon>
        <taxon>Squamata</taxon>
        <taxon>Bifurcata</taxon>
        <taxon>Unidentata</taxon>
        <taxon>Episquamata</taxon>
        <taxon>Toxicofera</taxon>
        <taxon>Serpentes</taxon>
        <taxon>Colubroidea</taxon>
        <taxon>Colubridae</taxon>
        <taxon>Natricinae</taxon>
        <taxon>Thamnophis</taxon>
    </lineage>
</organism>
<dbReference type="SMART" id="SM01289">
    <property type="entry name" value="PYRIN"/>
    <property type="match status" value="1"/>
</dbReference>
<dbReference type="SUPFAM" id="SSF47986">
    <property type="entry name" value="DEATH domain"/>
    <property type="match status" value="1"/>
</dbReference>
<dbReference type="Pfam" id="PF02758">
    <property type="entry name" value="PYRIN"/>
    <property type="match status" value="1"/>
</dbReference>
<evidence type="ECO:0000313" key="2">
    <source>
        <dbReference type="Proteomes" id="UP000504617"/>
    </source>
</evidence>
<reference evidence="3" key="1">
    <citation type="submission" date="2025-08" db="UniProtKB">
        <authorList>
            <consortium name="RefSeq"/>
        </authorList>
    </citation>
    <scope>IDENTIFICATION</scope>
    <source>
        <tissue evidence="3">Skeletal muscle</tissue>
    </source>
</reference>
<dbReference type="Gene3D" id="1.10.533.10">
    <property type="entry name" value="Death Domain, Fas"/>
    <property type="match status" value="1"/>
</dbReference>
<evidence type="ECO:0000259" key="1">
    <source>
        <dbReference type="PROSITE" id="PS50824"/>
    </source>
</evidence>
<evidence type="ECO:0000313" key="3">
    <source>
        <dbReference type="RefSeq" id="XP_013912978.1"/>
    </source>
</evidence>
<dbReference type="KEGG" id="tsr:106541921"/>
<dbReference type="InterPro" id="IPR004020">
    <property type="entry name" value="DAPIN"/>
</dbReference>
<name>A0A6I9XQJ6_9SAUR</name>
<gene>
    <name evidence="3" type="primary">LOC106541921</name>
</gene>
<accession>A0A6I9XQJ6</accession>
<sequence length="97" mass="10993">METGGGRRKALLVDALECLEESDFKKFKSKLRDVKVPQGKNIPRGRLENADRLDLVELLVQFYEEKADTIMINILEDMGCKKIASNLSKGMDVLNHN</sequence>
<dbReference type="GeneID" id="106541921"/>
<protein>
    <submittedName>
        <fullName evidence="3">NACHT, LRR and PYD domains-containing protein 6-like</fullName>
    </submittedName>
</protein>
<feature type="domain" description="Pyrin" evidence="1">
    <location>
        <begin position="1"/>
        <end position="93"/>
    </location>
</feature>